<dbReference type="Proteomes" id="UP000001357">
    <property type="component" value="Unassembled WGS sequence"/>
</dbReference>
<keyword evidence="22" id="KW-1185">Reference proteome</keyword>
<organism evidence="21 22">
    <name type="scientific">Monosiga brevicollis</name>
    <name type="common">Choanoflagellate</name>
    <dbReference type="NCBI Taxonomy" id="81824"/>
    <lineage>
        <taxon>Eukaryota</taxon>
        <taxon>Choanoflagellata</taxon>
        <taxon>Craspedida</taxon>
        <taxon>Salpingoecidae</taxon>
        <taxon>Monosiga</taxon>
    </lineage>
</organism>
<dbReference type="InterPro" id="IPR004102">
    <property type="entry name" value="Poly(ADP-ribose)pol_reg_dom"/>
</dbReference>
<feature type="domain" description="PARP alpha-helical" evidence="19">
    <location>
        <begin position="556"/>
        <end position="677"/>
    </location>
</feature>
<keyword evidence="10 15" id="KW-0520">NAD</keyword>
<dbReference type="GeneID" id="5892100"/>
<dbReference type="CDD" id="cd01437">
    <property type="entry name" value="parp_like"/>
    <property type="match status" value="1"/>
</dbReference>
<dbReference type="PANTHER" id="PTHR10459:SF60">
    <property type="entry name" value="POLY [ADP-RIBOSE] POLYMERASE 2"/>
    <property type="match status" value="1"/>
</dbReference>
<dbReference type="InterPro" id="IPR001510">
    <property type="entry name" value="Znf_PARP"/>
</dbReference>
<evidence type="ECO:0000256" key="10">
    <source>
        <dbReference type="ARBA" id="ARBA00023027"/>
    </source>
</evidence>
<dbReference type="OMA" id="SECKICK"/>
<evidence type="ECO:0000256" key="14">
    <source>
        <dbReference type="ARBA" id="ARBA00033987"/>
    </source>
</evidence>
<evidence type="ECO:0000256" key="6">
    <source>
        <dbReference type="ARBA" id="ARBA00022737"/>
    </source>
</evidence>
<dbReference type="Pfam" id="PF08063">
    <property type="entry name" value="Zn_ribbon_PADR1"/>
    <property type="match status" value="1"/>
</dbReference>
<dbReference type="SMART" id="SM01336">
    <property type="entry name" value="zf-PARP"/>
    <property type="match status" value="1"/>
</dbReference>
<evidence type="ECO:0000256" key="4">
    <source>
        <dbReference type="ARBA" id="ARBA00022695"/>
    </source>
</evidence>
<dbReference type="SMART" id="SM01335">
    <property type="entry name" value="PADR1"/>
    <property type="match status" value="1"/>
</dbReference>
<dbReference type="GO" id="GO:0016779">
    <property type="term" value="F:nucleotidyltransferase activity"/>
    <property type="evidence" value="ECO:0007669"/>
    <property type="project" value="UniProtKB-KW"/>
</dbReference>
<dbReference type="RefSeq" id="XP_001746811.1">
    <property type="nucleotide sequence ID" value="XM_001746759.1"/>
</dbReference>
<feature type="domain" description="SAP" evidence="17">
    <location>
        <begin position="213"/>
        <end position="247"/>
    </location>
</feature>
<dbReference type="Gene3D" id="1.20.142.10">
    <property type="entry name" value="Poly(ADP-ribose) polymerase, regulatory domain"/>
    <property type="match status" value="1"/>
</dbReference>
<dbReference type="GO" id="GO:0003950">
    <property type="term" value="F:NAD+ poly-ADP-ribosyltransferase activity"/>
    <property type="evidence" value="ECO:0000318"/>
    <property type="project" value="GO_Central"/>
</dbReference>
<keyword evidence="12" id="KW-0539">Nucleus</keyword>
<evidence type="ECO:0000256" key="15">
    <source>
        <dbReference type="RuleBase" id="RU362114"/>
    </source>
</evidence>
<comment type="subcellular location">
    <subcellularLocation>
        <location evidence="1">Nucleus</location>
    </subcellularLocation>
</comment>
<dbReference type="GO" id="GO:0003677">
    <property type="term" value="F:DNA binding"/>
    <property type="evidence" value="ECO:0007669"/>
    <property type="project" value="UniProtKB-KW"/>
</dbReference>
<dbReference type="InterPro" id="IPR049296">
    <property type="entry name" value="PARP1-like_PADR1_N"/>
</dbReference>
<keyword evidence="9" id="KW-0862">Zinc</keyword>
<dbReference type="Gene3D" id="3.90.228.10">
    <property type="match status" value="1"/>
</dbReference>
<dbReference type="InterPro" id="IPR012982">
    <property type="entry name" value="PARP1-like_PADR1_Zn_ribbon"/>
</dbReference>
<evidence type="ECO:0000256" key="1">
    <source>
        <dbReference type="ARBA" id="ARBA00004123"/>
    </source>
</evidence>
<dbReference type="PROSITE" id="PS51059">
    <property type="entry name" value="PARP_CATALYTIC"/>
    <property type="match status" value="1"/>
</dbReference>
<dbReference type="InterPro" id="IPR003034">
    <property type="entry name" value="SAP_dom"/>
</dbReference>
<keyword evidence="4" id="KW-0548">Nucleotidyltransferase</keyword>
<dbReference type="Gene3D" id="3.90.640.80">
    <property type="match status" value="1"/>
</dbReference>
<keyword evidence="5" id="KW-0479">Metal-binding</keyword>
<dbReference type="GO" id="GO:0008270">
    <property type="term" value="F:zinc ion binding"/>
    <property type="evidence" value="ECO:0007669"/>
    <property type="project" value="UniProtKB-KW"/>
</dbReference>
<evidence type="ECO:0000259" key="18">
    <source>
        <dbReference type="PROSITE" id="PS51059"/>
    </source>
</evidence>
<dbReference type="SUPFAM" id="SSF57716">
    <property type="entry name" value="Glucocorticoid receptor-like (DNA-binding domain)"/>
    <property type="match status" value="1"/>
</dbReference>
<dbReference type="eggNOG" id="KOG1037">
    <property type="taxonomic scope" value="Eukaryota"/>
</dbReference>
<dbReference type="Gene3D" id="3.30.1740.10">
    <property type="entry name" value="Zinc finger, PARP-type"/>
    <property type="match status" value="1"/>
</dbReference>
<dbReference type="FunCoup" id="A9V294">
    <property type="interactions" value="864"/>
</dbReference>
<feature type="domain" description="WGR" evidence="20">
    <location>
        <begin position="438"/>
        <end position="536"/>
    </location>
</feature>
<dbReference type="PROSITE" id="PS51060">
    <property type="entry name" value="PARP_ALPHA_HD"/>
    <property type="match status" value="1"/>
</dbReference>
<keyword evidence="3 15" id="KW-0808">Transferase</keyword>
<evidence type="ECO:0000256" key="13">
    <source>
        <dbReference type="ARBA" id="ARBA00024347"/>
    </source>
</evidence>
<dbReference type="GO" id="GO:0005730">
    <property type="term" value="C:nucleolus"/>
    <property type="evidence" value="ECO:0000318"/>
    <property type="project" value="GO_Central"/>
</dbReference>
<dbReference type="FunFam" id="3.30.1740.10:FF:000016">
    <property type="entry name" value="Poly [ADP-ribose] polymerase"/>
    <property type="match status" value="1"/>
</dbReference>
<keyword evidence="2 15" id="KW-0328">Glycosyltransferase</keyword>
<comment type="similarity">
    <text evidence="13">Belongs to the ARTD/PARP family.</text>
</comment>
<accession>A9V294</accession>
<protein>
    <recommendedName>
        <fullName evidence="15">Poly [ADP-ribose] polymerase</fullName>
        <shortName evidence="15">PARP</shortName>
        <ecNumber evidence="15">2.4.2.-</ecNumber>
    </recommendedName>
</protein>
<dbReference type="PROSITE" id="PS52007">
    <property type="entry name" value="PADR1"/>
    <property type="match status" value="1"/>
</dbReference>
<feature type="domain" description="PARP-type" evidence="16">
    <location>
        <begin position="65"/>
        <end position="158"/>
    </location>
</feature>
<feature type="domain" description="PARP catalytic" evidence="18">
    <location>
        <begin position="687"/>
        <end position="891"/>
    </location>
</feature>
<dbReference type="SUPFAM" id="SSF47587">
    <property type="entry name" value="Domain of poly(ADP-ribose) polymerase"/>
    <property type="match status" value="1"/>
</dbReference>
<dbReference type="CDD" id="cd08001">
    <property type="entry name" value="WGR_PARP1_like"/>
    <property type="match status" value="1"/>
</dbReference>
<evidence type="ECO:0000256" key="3">
    <source>
        <dbReference type="ARBA" id="ARBA00022679"/>
    </source>
</evidence>
<evidence type="ECO:0000256" key="11">
    <source>
        <dbReference type="ARBA" id="ARBA00023125"/>
    </source>
</evidence>
<keyword evidence="7" id="KW-0013">ADP-ribosylation</keyword>
<dbReference type="SUPFAM" id="SSF142921">
    <property type="entry name" value="WGR domain-like"/>
    <property type="match status" value="1"/>
</dbReference>
<keyword evidence="8" id="KW-0863">Zinc-finger</keyword>
<name>A9V294_MONBE</name>
<evidence type="ECO:0000259" key="16">
    <source>
        <dbReference type="PROSITE" id="PS50064"/>
    </source>
</evidence>
<dbReference type="Pfam" id="PF05406">
    <property type="entry name" value="WGR"/>
    <property type="match status" value="1"/>
</dbReference>
<dbReference type="SMART" id="SM00773">
    <property type="entry name" value="WGR"/>
    <property type="match status" value="1"/>
</dbReference>
<evidence type="ECO:0000256" key="8">
    <source>
        <dbReference type="ARBA" id="ARBA00022771"/>
    </source>
</evidence>
<dbReference type="PROSITE" id="PS50064">
    <property type="entry name" value="ZF_PARP_2"/>
    <property type="match status" value="1"/>
</dbReference>
<evidence type="ECO:0000256" key="7">
    <source>
        <dbReference type="ARBA" id="ARBA00022765"/>
    </source>
</evidence>
<comment type="catalytic activity">
    <reaction evidence="14">
        <text>NAD(+) + (ADP-D-ribosyl)n-acceptor = nicotinamide + (ADP-D-ribosyl)n+1-acceptor + H(+).</text>
        <dbReference type="EC" id="2.4.2.30"/>
    </reaction>
</comment>
<sequence>MPVALIKPATPCEHSLMARINQHFSGKKKPKAQKAKTAQRGKAVASTTVAVAVSSDEPPPTCPTLAVEHAKSGRAACRACEEKIAKGDLRFAVLCEAEPGSRYRGPVPRWYHKDCFIDGLENHPDVPLELIEAKWLTNITLLEPDEVKDIDDMFDEARKDKGLAKLPQNKRAKRAEDRAEVAATAALLSSEAENQAKLQAQSKAVWEVRDQLDANLTTADLVEFLDLNGLHTNGGRPKLLERAADAMYFGTLPACDICKETEWHYTREGYACHGDVDEWTKCNVVTQEPKFKKCKLTAAVKAIPVLGKTKWTAKQRIFPAPRPDTEVVAFTRKQPKVRLWKCCCQGSTQCLAFLANSLSALLAHCIFPCLTVTGFGFYQAKKAKSEASASTSKTLLVKGRCAVDDAVECGEAYTVVDDGKRSHLRRASRIHHPMVKERNSCLVDMSAGTVWNASMTLVDNKTGTNSFYKLQLLQHDASRAYYLFRAWGRVNTERGGSKLQSCHGLSQAKTAFQDLFQEKSGNVFGETPYQKVPNHFFPLDVQYAGTSGSKAGFGETSTLPKPVLELLRLIGDEKLMSNALLEMSIDTTKMPLGALSKRQLQEAYSVLTTISELLEADLSQSELELRLSSATNRFYTLVPHDFGEDRPPLIDSVVAIREKTALVETLIEMAVAMALLRGTDAETGASDPADALYARLHTKMQPLESSSDIHKMICKYIRNTHAATHRSYKLRVDEVFEIAREGEAERFQEKFSHVENRKLLWHGSRLTNFCGILSQGLRIAPPEAPVTGYMFNKGIYFADMCSKSANYCHASRNASTGLLLLAEVPLGESVVKTSADCNIRLPKGKDGRVTVPLGKATSADVSRTDLLYNEYIVYDESQVQLRYLVRCTFDF</sequence>
<dbReference type="SUPFAM" id="SSF56399">
    <property type="entry name" value="ADP-ribosylation"/>
    <property type="match status" value="1"/>
</dbReference>
<dbReference type="InterPro" id="IPR036930">
    <property type="entry name" value="WGR_dom_sf"/>
</dbReference>
<dbReference type="InterPro" id="IPR036616">
    <property type="entry name" value="Poly(ADP-ribose)pol_reg_dom_sf"/>
</dbReference>
<dbReference type="EMBL" id="CH991555">
    <property type="protein sequence ID" value="EDQ88218.1"/>
    <property type="molecule type" value="Genomic_DNA"/>
</dbReference>
<dbReference type="Pfam" id="PF00644">
    <property type="entry name" value="PARP"/>
    <property type="match status" value="1"/>
</dbReference>
<dbReference type="KEGG" id="mbr:MONBRDRAFT_26401"/>
<reference evidence="21 22" key="1">
    <citation type="journal article" date="2008" name="Nature">
        <title>The genome of the choanoflagellate Monosiga brevicollis and the origin of metazoans.</title>
        <authorList>
            <consortium name="JGI Sequencing"/>
            <person name="King N."/>
            <person name="Westbrook M.J."/>
            <person name="Young S.L."/>
            <person name="Kuo A."/>
            <person name="Abedin M."/>
            <person name="Chapman J."/>
            <person name="Fairclough S."/>
            <person name="Hellsten U."/>
            <person name="Isogai Y."/>
            <person name="Letunic I."/>
            <person name="Marr M."/>
            <person name="Pincus D."/>
            <person name="Putnam N."/>
            <person name="Rokas A."/>
            <person name="Wright K.J."/>
            <person name="Zuzow R."/>
            <person name="Dirks W."/>
            <person name="Good M."/>
            <person name="Goodstein D."/>
            <person name="Lemons D."/>
            <person name="Li W."/>
            <person name="Lyons J.B."/>
            <person name="Morris A."/>
            <person name="Nichols S."/>
            <person name="Richter D.J."/>
            <person name="Salamov A."/>
            <person name="Bork P."/>
            <person name="Lim W.A."/>
            <person name="Manning G."/>
            <person name="Miller W.T."/>
            <person name="McGinnis W."/>
            <person name="Shapiro H."/>
            <person name="Tjian R."/>
            <person name="Grigoriev I.V."/>
            <person name="Rokhsar D."/>
        </authorList>
    </citation>
    <scope>NUCLEOTIDE SEQUENCE [LARGE SCALE GENOMIC DNA]</scope>
    <source>
        <strain evidence="22">MX1 / ATCC 50154</strain>
    </source>
</reference>
<evidence type="ECO:0000256" key="5">
    <source>
        <dbReference type="ARBA" id="ARBA00022723"/>
    </source>
</evidence>
<dbReference type="EC" id="2.4.2.-" evidence="15"/>
<dbReference type="InParanoid" id="A9V294"/>
<evidence type="ECO:0000256" key="12">
    <source>
        <dbReference type="ARBA" id="ARBA00023242"/>
    </source>
</evidence>
<evidence type="ECO:0000259" key="17">
    <source>
        <dbReference type="PROSITE" id="PS50800"/>
    </source>
</evidence>
<dbReference type="PROSITE" id="PS50800">
    <property type="entry name" value="SAP"/>
    <property type="match status" value="1"/>
</dbReference>
<gene>
    <name evidence="21" type="ORF">MONBRDRAFT_26401</name>
</gene>
<evidence type="ECO:0000259" key="19">
    <source>
        <dbReference type="PROSITE" id="PS51060"/>
    </source>
</evidence>
<proteinExistence type="inferred from homology"/>
<dbReference type="PROSITE" id="PS51977">
    <property type="entry name" value="WGR"/>
    <property type="match status" value="1"/>
</dbReference>
<evidence type="ECO:0000313" key="22">
    <source>
        <dbReference type="Proteomes" id="UP000001357"/>
    </source>
</evidence>
<evidence type="ECO:0000259" key="20">
    <source>
        <dbReference type="PROSITE" id="PS51977"/>
    </source>
</evidence>
<dbReference type="AlphaFoldDB" id="A9V294"/>
<dbReference type="FunFam" id="1.20.142.10:FF:000002">
    <property type="entry name" value="Poly [ADP-ribose] polymerase"/>
    <property type="match status" value="1"/>
</dbReference>
<dbReference type="InterPro" id="IPR036957">
    <property type="entry name" value="Znf_PARP_sf"/>
</dbReference>
<dbReference type="Pfam" id="PF00645">
    <property type="entry name" value="zf-PARP"/>
    <property type="match status" value="1"/>
</dbReference>
<dbReference type="InterPro" id="IPR050800">
    <property type="entry name" value="ARTD/PARP"/>
</dbReference>
<dbReference type="InterPro" id="IPR012317">
    <property type="entry name" value="Poly(ADP-ribose)pol_cat_dom"/>
</dbReference>
<dbReference type="PANTHER" id="PTHR10459">
    <property type="entry name" value="DNA LIGASE"/>
    <property type="match status" value="1"/>
</dbReference>
<evidence type="ECO:0000256" key="2">
    <source>
        <dbReference type="ARBA" id="ARBA00022676"/>
    </source>
</evidence>
<evidence type="ECO:0000256" key="9">
    <source>
        <dbReference type="ARBA" id="ARBA00022833"/>
    </source>
</evidence>
<evidence type="ECO:0000313" key="21">
    <source>
        <dbReference type="EMBL" id="EDQ88218.1"/>
    </source>
</evidence>
<keyword evidence="6" id="KW-0677">Repeat</keyword>
<dbReference type="Pfam" id="PF21728">
    <property type="entry name" value="PADR1_N"/>
    <property type="match status" value="1"/>
</dbReference>
<dbReference type="InterPro" id="IPR008893">
    <property type="entry name" value="WGR_domain"/>
</dbReference>
<keyword evidence="11" id="KW-0238">DNA-binding</keyword>
<dbReference type="Pfam" id="PF02877">
    <property type="entry name" value="PARP_reg"/>
    <property type="match status" value="1"/>
</dbReference>
<dbReference type="STRING" id="81824.A9V294"/>
<dbReference type="GO" id="GO:0006302">
    <property type="term" value="P:double-strand break repair"/>
    <property type="evidence" value="ECO:0000318"/>
    <property type="project" value="GO_Central"/>
</dbReference>